<evidence type="ECO:0000313" key="7">
    <source>
        <dbReference type="Proteomes" id="UP001597151"/>
    </source>
</evidence>
<dbReference type="InterPro" id="IPR011075">
    <property type="entry name" value="TetR_C"/>
</dbReference>
<dbReference type="PANTHER" id="PTHR47506">
    <property type="entry name" value="TRANSCRIPTIONAL REGULATORY PROTEIN"/>
    <property type="match status" value="1"/>
</dbReference>
<dbReference type="Proteomes" id="UP001597151">
    <property type="component" value="Unassembled WGS sequence"/>
</dbReference>
<feature type="domain" description="HTH tetR-type" evidence="5">
    <location>
        <begin position="16"/>
        <end position="76"/>
    </location>
</feature>
<evidence type="ECO:0000256" key="1">
    <source>
        <dbReference type="ARBA" id="ARBA00023015"/>
    </source>
</evidence>
<evidence type="ECO:0000313" key="6">
    <source>
        <dbReference type="EMBL" id="MFD1196283.1"/>
    </source>
</evidence>
<evidence type="ECO:0000259" key="5">
    <source>
        <dbReference type="PROSITE" id="PS50977"/>
    </source>
</evidence>
<keyword evidence="2 4" id="KW-0238">DNA-binding</keyword>
<reference evidence="7" key="1">
    <citation type="journal article" date="2019" name="Int. J. Syst. Evol. Microbiol.">
        <title>The Global Catalogue of Microorganisms (GCM) 10K type strain sequencing project: providing services to taxonomists for standard genome sequencing and annotation.</title>
        <authorList>
            <consortium name="The Broad Institute Genomics Platform"/>
            <consortium name="The Broad Institute Genome Sequencing Center for Infectious Disease"/>
            <person name="Wu L."/>
            <person name="Ma J."/>
        </authorList>
    </citation>
    <scope>NUCLEOTIDE SEQUENCE [LARGE SCALE GENOMIC DNA]</scope>
    <source>
        <strain evidence="7">CCUG 55328</strain>
    </source>
</reference>
<comment type="caution">
    <text evidence="6">The sequence shown here is derived from an EMBL/GenBank/DDBJ whole genome shotgun (WGS) entry which is preliminary data.</text>
</comment>
<dbReference type="Pfam" id="PF00440">
    <property type="entry name" value="TetR_N"/>
    <property type="match status" value="1"/>
</dbReference>
<dbReference type="InterPro" id="IPR001647">
    <property type="entry name" value="HTH_TetR"/>
</dbReference>
<dbReference type="Pfam" id="PF16925">
    <property type="entry name" value="TetR_C_13"/>
    <property type="match status" value="1"/>
</dbReference>
<dbReference type="PRINTS" id="PR00455">
    <property type="entry name" value="HTHTETR"/>
</dbReference>
<dbReference type="SUPFAM" id="SSF48498">
    <property type="entry name" value="Tetracyclin repressor-like, C-terminal domain"/>
    <property type="match status" value="1"/>
</dbReference>
<dbReference type="PROSITE" id="PS50977">
    <property type="entry name" value="HTH_TETR_2"/>
    <property type="match status" value="1"/>
</dbReference>
<feature type="DNA-binding region" description="H-T-H motif" evidence="4">
    <location>
        <begin position="39"/>
        <end position="58"/>
    </location>
</feature>
<keyword evidence="3" id="KW-0804">Transcription</keyword>
<name>A0ABW3TGX9_9RHOB</name>
<evidence type="ECO:0000256" key="4">
    <source>
        <dbReference type="PROSITE-ProRule" id="PRU00335"/>
    </source>
</evidence>
<dbReference type="InterPro" id="IPR036271">
    <property type="entry name" value="Tet_transcr_reg_TetR-rel_C_sf"/>
</dbReference>
<proteinExistence type="predicted"/>
<accession>A0ABW3TGX9</accession>
<dbReference type="PANTHER" id="PTHR47506:SF6">
    <property type="entry name" value="HTH-TYPE TRANSCRIPTIONAL REPRESSOR NEMR"/>
    <property type="match status" value="1"/>
</dbReference>
<evidence type="ECO:0000256" key="3">
    <source>
        <dbReference type="ARBA" id="ARBA00023163"/>
    </source>
</evidence>
<organism evidence="6 7">
    <name type="scientific">Seohaeicola saemankumensis</name>
    <dbReference type="NCBI Taxonomy" id="481181"/>
    <lineage>
        <taxon>Bacteria</taxon>
        <taxon>Pseudomonadati</taxon>
        <taxon>Pseudomonadota</taxon>
        <taxon>Alphaproteobacteria</taxon>
        <taxon>Rhodobacterales</taxon>
        <taxon>Roseobacteraceae</taxon>
        <taxon>Seohaeicola</taxon>
    </lineage>
</organism>
<gene>
    <name evidence="6" type="ORF">ACFQ3C_16555</name>
</gene>
<dbReference type="InterPro" id="IPR009057">
    <property type="entry name" value="Homeodomain-like_sf"/>
</dbReference>
<dbReference type="Gene3D" id="1.10.357.10">
    <property type="entry name" value="Tetracycline Repressor, domain 2"/>
    <property type="match status" value="1"/>
</dbReference>
<sequence length="221" mass="24584">MNSKATQDAVSVAPIHATKQRLIDAGLRLLLKHGYNDLGIQALLAETRIPKGSFYHHFKDKEDFALQVVDHYMTQVHAGLDVSLLDPKRPPLMRVRDFFDMIQNSYREEGYMGCLLGGLGQELSGVSDLFRNKIADCFAAIAERVAGCLEEARKQGDIPADSKVEEMANLLVDCWEGAALRSRLQKSPTSLDTMLNFYFHAVSNDRPPQGKMPADKAHKPG</sequence>
<dbReference type="SUPFAM" id="SSF46689">
    <property type="entry name" value="Homeodomain-like"/>
    <property type="match status" value="1"/>
</dbReference>
<keyword evidence="1" id="KW-0805">Transcription regulation</keyword>
<protein>
    <submittedName>
        <fullName evidence="6">TetR family transcriptional regulator C-terminal domain-containing protein</fullName>
    </submittedName>
</protein>
<dbReference type="RefSeq" id="WP_380794082.1">
    <property type="nucleotide sequence ID" value="NZ_JBHTKR010000006.1"/>
</dbReference>
<keyword evidence="7" id="KW-1185">Reference proteome</keyword>
<dbReference type="EMBL" id="JBHTKR010000006">
    <property type="protein sequence ID" value="MFD1196283.1"/>
    <property type="molecule type" value="Genomic_DNA"/>
</dbReference>
<evidence type="ECO:0000256" key="2">
    <source>
        <dbReference type="ARBA" id="ARBA00023125"/>
    </source>
</evidence>